<sequence length="370" mass="41753">MSSSSLSNVGGMPPAASPPLQNAPPPPSVSATHLHLHNPHNVQRSHVRSPTATITTPPPPTPDDELLGQLSREELISRIRSLEARNRKLLYDNGAMMKDINHHLTTIQSLKRSNYQLMTDNTELRDMCCYLDDERSRARTISREWQSFGTHMSRVMRHEVKSYSSKLSQLETKQFELVRENFELKQLCLLLDNAIATRENPDGSTGSSNTEDSSRNIHATNSTTNTNVRNSQQQHRVVLSQQILEYIRSLEAKVQQLEWEKKQLCDLHSNPDTMDSYENNSITHSENNQTSPRDCPPAAVTEAMRVLRIQESMNSSCGSGSDAIQTTNNSNTEHHENGDETEMDNVTLEQQRAIVRSLCNVAWRKIEDGT</sequence>
<feature type="compositionally biased region" description="Pro residues" evidence="5">
    <location>
        <begin position="15"/>
        <end position="28"/>
    </location>
</feature>
<evidence type="ECO:0000256" key="2">
    <source>
        <dbReference type="ARBA" id="ARBA00009052"/>
    </source>
</evidence>
<feature type="compositionally biased region" description="Low complexity" evidence="5">
    <location>
        <begin position="220"/>
        <end position="233"/>
    </location>
</feature>
<feature type="compositionally biased region" description="Polar residues" evidence="5">
    <location>
        <begin position="313"/>
        <end position="325"/>
    </location>
</feature>
<dbReference type="EMBL" id="NCKV01004513">
    <property type="protein sequence ID" value="RWS24707.1"/>
    <property type="molecule type" value="Genomic_DNA"/>
</dbReference>
<dbReference type="AlphaFoldDB" id="A0A443SB16"/>
<dbReference type="VEuPathDB" id="VectorBase:LDEU007333"/>
<feature type="compositionally biased region" description="Basic residues" evidence="5">
    <location>
        <begin position="34"/>
        <end position="47"/>
    </location>
</feature>
<dbReference type="PANTHER" id="PTHR13546:SF15">
    <property type="entry name" value="CCDC85"/>
    <property type="match status" value="1"/>
</dbReference>
<keyword evidence="3" id="KW-0965">Cell junction</keyword>
<name>A0A443SB16_9ACAR</name>
<dbReference type="OrthoDB" id="10056395at2759"/>
<gene>
    <name evidence="6" type="ORF">B4U80_11272</name>
</gene>
<feature type="compositionally biased region" description="Polar residues" evidence="5">
    <location>
        <begin position="270"/>
        <end position="292"/>
    </location>
</feature>
<comment type="similarity">
    <text evidence="2">Belongs to the CCDC85 family.</text>
</comment>
<evidence type="ECO:0000313" key="7">
    <source>
        <dbReference type="Proteomes" id="UP000288716"/>
    </source>
</evidence>
<feature type="region of interest" description="Disordered" evidence="5">
    <location>
        <begin position="270"/>
        <end position="296"/>
    </location>
</feature>
<keyword evidence="4" id="KW-0175">Coiled coil</keyword>
<dbReference type="GO" id="GO:0005634">
    <property type="term" value="C:nucleus"/>
    <property type="evidence" value="ECO:0007669"/>
    <property type="project" value="TreeGrafter"/>
</dbReference>
<dbReference type="PANTHER" id="PTHR13546">
    <property type="entry name" value="RE60986P"/>
    <property type="match status" value="1"/>
</dbReference>
<dbReference type="GO" id="GO:0005912">
    <property type="term" value="C:adherens junction"/>
    <property type="evidence" value="ECO:0007669"/>
    <property type="project" value="UniProtKB-SubCell"/>
</dbReference>
<evidence type="ECO:0000256" key="5">
    <source>
        <dbReference type="SAM" id="MobiDB-lite"/>
    </source>
</evidence>
<evidence type="ECO:0000256" key="3">
    <source>
        <dbReference type="ARBA" id="ARBA00022949"/>
    </source>
</evidence>
<feature type="region of interest" description="Disordered" evidence="5">
    <location>
        <begin position="1"/>
        <end position="66"/>
    </location>
</feature>
<comment type="caution">
    <text evidence="6">The sequence shown here is derived from an EMBL/GenBank/DDBJ whole genome shotgun (WGS) entry which is preliminary data.</text>
</comment>
<evidence type="ECO:0000256" key="1">
    <source>
        <dbReference type="ARBA" id="ARBA00004536"/>
    </source>
</evidence>
<protein>
    <submittedName>
        <fullName evidence="6">Coiled-coil domain-containing protein 85C-like protein</fullName>
    </submittedName>
</protein>
<comment type="subcellular location">
    <subcellularLocation>
        <location evidence="1">Cell junction</location>
        <location evidence="1">Adherens junction</location>
    </subcellularLocation>
</comment>
<dbReference type="Pfam" id="PF10226">
    <property type="entry name" value="CCDC85"/>
    <property type="match status" value="1"/>
</dbReference>
<reference evidence="6 7" key="1">
    <citation type="journal article" date="2018" name="Gigascience">
        <title>Genomes of trombidid mites reveal novel predicted allergens and laterally-transferred genes associated with secondary metabolism.</title>
        <authorList>
            <person name="Dong X."/>
            <person name="Chaisiri K."/>
            <person name="Xia D."/>
            <person name="Armstrong S.D."/>
            <person name="Fang Y."/>
            <person name="Donnelly M.J."/>
            <person name="Kadowaki T."/>
            <person name="McGarry J.W."/>
            <person name="Darby A.C."/>
            <person name="Makepeace B.L."/>
        </authorList>
    </citation>
    <scope>NUCLEOTIDE SEQUENCE [LARGE SCALE GENOMIC DNA]</scope>
    <source>
        <strain evidence="6">UoL-UT</strain>
    </source>
</reference>
<evidence type="ECO:0000313" key="6">
    <source>
        <dbReference type="EMBL" id="RWS24707.1"/>
    </source>
</evidence>
<evidence type="ECO:0000256" key="4">
    <source>
        <dbReference type="ARBA" id="ARBA00023054"/>
    </source>
</evidence>
<dbReference type="STRING" id="299467.A0A443SB16"/>
<dbReference type="GO" id="GO:0045892">
    <property type="term" value="P:negative regulation of DNA-templated transcription"/>
    <property type="evidence" value="ECO:0007669"/>
    <property type="project" value="TreeGrafter"/>
</dbReference>
<feature type="region of interest" description="Disordered" evidence="5">
    <location>
        <begin position="198"/>
        <end position="233"/>
    </location>
</feature>
<feature type="region of interest" description="Disordered" evidence="5">
    <location>
        <begin position="313"/>
        <end position="342"/>
    </location>
</feature>
<organism evidence="6 7">
    <name type="scientific">Leptotrombidium deliense</name>
    <dbReference type="NCBI Taxonomy" id="299467"/>
    <lineage>
        <taxon>Eukaryota</taxon>
        <taxon>Metazoa</taxon>
        <taxon>Ecdysozoa</taxon>
        <taxon>Arthropoda</taxon>
        <taxon>Chelicerata</taxon>
        <taxon>Arachnida</taxon>
        <taxon>Acari</taxon>
        <taxon>Acariformes</taxon>
        <taxon>Trombidiformes</taxon>
        <taxon>Prostigmata</taxon>
        <taxon>Anystina</taxon>
        <taxon>Parasitengona</taxon>
        <taxon>Trombiculoidea</taxon>
        <taxon>Trombiculidae</taxon>
        <taxon>Leptotrombidium</taxon>
    </lineage>
</organism>
<keyword evidence="7" id="KW-1185">Reference proteome</keyword>
<proteinExistence type="inferred from homology"/>
<accession>A0A443SB16</accession>
<feature type="compositionally biased region" description="Polar residues" evidence="5">
    <location>
        <begin position="202"/>
        <end position="219"/>
    </location>
</feature>
<dbReference type="Proteomes" id="UP000288716">
    <property type="component" value="Unassembled WGS sequence"/>
</dbReference>
<dbReference type="InterPro" id="IPR019359">
    <property type="entry name" value="CCDC85"/>
</dbReference>